<feature type="compositionally biased region" description="Basic and acidic residues" evidence="10">
    <location>
        <begin position="1"/>
        <end position="11"/>
    </location>
</feature>
<dbReference type="PIRSF" id="PIRSF005963">
    <property type="entry name" value="Lipoyl_synth"/>
    <property type="match status" value="1"/>
</dbReference>
<feature type="binding site" evidence="9">
    <location>
        <position position="122"/>
    </location>
    <ligand>
        <name>[4Fe-4S] cluster</name>
        <dbReference type="ChEBI" id="CHEBI:49883"/>
        <label>2</label>
        <note>4Fe-4S-S-AdoMet</note>
    </ligand>
</feature>
<keyword evidence="3 9" id="KW-0808">Transferase</keyword>
<dbReference type="FunFam" id="3.20.20.70:FF:000040">
    <property type="entry name" value="Lipoyl synthase"/>
    <property type="match status" value="1"/>
</dbReference>
<evidence type="ECO:0000313" key="12">
    <source>
        <dbReference type="EMBL" id="TMQ54379.1"/>
    </source>
</evidence>
<keyword evidence="2 9" id="KW-0963">Cytoplasm</keyword>
<dbReference type="Pfam" id="PF16881">
    <property type="entry name" value="LIAS_N"/>
    <property type="match status" value="1"/>
</dbReference>
<keyword evidence="1 9" id="KW-0004">4Fe-4S</keyword>
<dbReference type="InterPro" id="IPR007197">
    <property type="entry name" value="rSAM"/>
</dbReference>
<dbReference type="NCBIfam" id="NF009544">
    <property type="entry name" value="PRK12928.1"/>
    <property type="match status" value="1"/>
</dbReference>
<dbReference type="AlphaFoldDB" id="A0A538SSL8"/>
<evidence type="ECO:0000256" key="1">
    <source>
        <dbReference type="ARBA" id="ARBA00022485"/>
    </source>
</evidence>
<evidence type="ECO:0000256" key="4">
    <source>
        <dbReference type="ARBA" id="ARBA00022691"/>
    </source>
</evidence>
<dbReference type="GO" id="GO:0005737">
    <property type="term" value="C:cytoplasm"/>
    <property type="evidence" value="ECO:0007669"/>
    <property type="project" value="UniProtKB-SubCell"/>
</dbReference>
<comment type="function">
    <text evidence="9">Catalyzes the radical-mediated insertion of two sulfur atoms into the C-6 and C-8 positions of the octanoyl moiety bound to the lipoyl domains of lipoate-dependent enzymes, thereby converting the octanoylated domains into lipoylated derivatives.</text>
</comment>
<dbReference type="InterPro" id="IPR006638">
    <property type="entry name" value="Elp3/MiaA/NifB-like_rSAM"/>
</dbReference>
<dbReference type="SFLD" id="SFLDG01058">
    <property type="entry name" value="lipoyl_synthase_like"/>
    <property type="match status" value="1"/>
</dbReference>
<accession>A0A538SSL8</accession>
<dbReference type="GO" id="GO:0016992">
    <property type="term" value="F:lipoate synthase activity"/>
    <property type="evidence" value="ECO:0007669"/>
    <property type="project" value="UniProtKB-UniRule"/>
</dbReference>
<name>A0A538SSL8_UNCEI</name>
<dbReference type="GO" id="GO:0051539">
    <property type="term" value="F:4 iron, 4 sulfur cluster binding"/>
    <property type="evidence" value="ECO:0007669"/>
    <property type="project" value="UniProtKB-UniRule"/>
</dbReference>
<dbReference type="InterPro" id="IPR003698">
    <property type="entry name" value="Lipoyl_synth"/>
</dbReference>
<dbReference type="PANTHER" id="PTHR10949:SF0">
    <property type="entry name" value="LIPOYL SYNTHASE, MITOCHONDRIAL"/>
    <property type="match status" value="1"/>
</dbReference>
<keyword evidence="5 9" id="KW-0479">Metal-binding</keyword>
<evidence type="ECO:0000256" key="2">
    <source>
        <dbReference type="ARBA" id="ARBA00022490"/>
    </source>
</evidence>
<protein>
    <recommendedName>
        <fullName evidence="9">Lipoyl synthase</fullName>
        <ecNumber evidence="9">2.8.1.8</ecNumber>
    </recommendedName>
    <alternativeName>
        <fullName evidence="9">Lip-syn</fullName>
        <shortName evidence="9">LS</shortName>
    </alternativeName>
    <alternativeName>
        <fullName evidence="9">Lipoate synthase</fullName>
    </alternativeName>
    <alternativeName>
        <fullName evidence="9">Lipoic acid synthase</fullName>
    </alternativeName>
    <alternativeName>
        <fullName evidence="9">Sulfur insertion protein LipA</fullName>
    </alternativeName>
</protein>
<dbReference type="GO" id="GO:0009249">
    <property type="term" value="P:protein lipoylation"/>
    <property type="evidence" value="ECO:0007669"/>
    <property type="project" value="UniProtKB-UniRule"/>
</dbReference>
<feature type="binding site" evidence="9">
    <location>
        <position position="331"/>
    </location>
    <ligand>
        <name>[4Fe-4S] cluster</name>
        <dbReference type="ChEBI" id="CHEBI:49883"/>
        <label>1</label>
    </ligand>
</feature>
<keyword evidence="7 9" id="KW-0411">Iron-sulfur</keyword>
<dbReference type="Gene3D" id="3.20.20.70">
    <property type="entry name" value="Aldolase class I"/>
    <property type="match status" value="1"/>
</dbReference>
<dbReference type="SFLD" id="SFLDS00029">
    <property type="entry name" value="Radical_SAM"/>
    <property type="match status" value="1"/>
</dbReference>
<evidence type="ECO:0000256" key="7">
    <source>
        <dbReference type="ARBA" id="ARBA00023014"/>
    </source>
</evidence>
<comment type="catalytic activity">
    <reaction evidence="8 9">
        <text>[[Fe-S] cluster scaffold protein carrying a second [4Fe-4S](2+) cluster] + N(6)-octanoyl-L-lysyl-[protein] + 2 oxidized [2Fe-2S]-[ferredoxin] + 2 S-adenosyl-L-methionine + 4 H(+) = [[Fe-S] cluster scaffold protein] + N(6)-[(R)-dihydrolipoyl]-L-lysyl-[protein] + 4 Fe(3+) + 2 hydrogen sulfide + 2 5'-deoxyadenosine + 2 L-methionine + 2 reduced [2Fe-2S]-[ferredoxin]</text>
        <dbReference type="Rhea" id="RHEA:16585"/>
        <dbReference type="Rhea" id="RHEA-COMP:9928"/>
        <dbReference type="Rhea" id="RHEA-COMP:10000"/>
        <dbReference type="Rhea" id="RHEA-COMP:10001"/>
        <dbReference type="Rhea" id="RHEA-COMP:10475"/>
        <dbReference type="Rhea" id="RHEA-COMP:14568"/>
        <dbReference type="Rhea" id="RHEA-COMP:14569"/>
        <dbReference type="ChEBI" id="CHEBI:15378"/>
        <dbReference type="ChEBI" id="CHEBI:17319"/>
        <dbReference type="ChEBI" id="CHEBI:29034"/>
        <dbReference type="ChEBI" id="CHEBI:29919"/>
        <dbReference type="ChEBI" id="CHEBI:33722"/>
        <dbReference type="ChEBI" id="CHEBI:33737"/>
        <dbReference type="ChEBI" id="CHEBI:33738"/>
        <dbReference type="ChEBI" id="CHEBI:57844"/>
        <dbReference type="ChEBI" id="CHEBI:59789"/>
        <dbReference type="ChEBI" id="CHEBI:78809"/>
        <dbReference type="ChEBI" id="CHEBI:83100"/>
        <dbReference type="EC" id="2.8.1.8"/>
    </reaction>
</comment>
<dbReference type="SMART" id="SM00729">
    <property type="entry name" value="Elp3"/>
    <property type="match status" value="1"/>
</dbReference>
<dbReference type="EC" id="2.8.1.8" evidence="9"/>
<feature type="binding site" evidence="9">
    <location>
        <position position="103"/>
    </location>
    <ligand>
        <name>[4Fe-4S] cluster</name>
        <dbReference type="ChEBI" id="CHEBI:49883"/>
        <label>1</label>
    </ligand>
</feature>
<dbReference type="NCBIfam" id="NF004019">
    <property type="entry name" value="PRK05481.1"/>
    <property type="match status" value="1"/>
</dbReference>
<evidence type="ECO:0000256" key="9">
    <source>
        <dbReference type="HAMAP-Rule" id="MF_00206"/>
    </source>
</evidence>
<dbReference type="EMBL" id="VBOU01000074">
    <property type="protein sequence ID" value="TMQ54379.1"/>
    <property type="molecule type" value="Genomic_DNA"/>
</dbReference>
<dbReference type="GO" id="GO:0046872">
    <property type="term" value="F:metal ion binding"/>
    <property type="evidence" value="ECO:0007669"/>
    <property type="project" value="UniProtKB-KW"/>
</dbReference>
<feature type="binding site" evidence="9">
    <location>
        <position position="92"/>
    </location>
    <ligand>
        <name>[4Fe-4S] cluster</name>
        <dbReference type="ChEBI" id="CHEBI:49883"/>
        <label>1</label>
    </ligand>
</feature>
<comment type="cofactor">
    <cofactor evidence="9">
        <name>[4Fe-4S] cluster</name>
        <dbReference type="ChEBI" id="CHEBI:49883"/>
    </cofactor>
    <text evidence="9">Binds 2 [4Fe-4S] clusters per subunit. One cluster is coordinated with 3 cysteines and an exchangeable S-adenosyl-L-methionine.</text>
</comment>
<keyword evidence="6 9" id="KW-0408">Iron</keyword>
<gene>
    <name evidence="9 12" type="primary">lipA</name>
    <name evidence="12" type="ORF">E6K74_06430</name>
</gene>
<sequence length="345" mass="37877">MDDRSTSERRVSPAGIPSTALPAPGGAIRLGLASDRRREAGEKRKPLRSYGRLSAESLPLRRPEWLKARIPAGKAYLETKAILRTLDLHTVCESANCPNIGDCFSRHTATFLILGNVCTRSCPFCDIRSGKPLPVDPEEPARVAQAARLLGLRYVVVTSVNRDELPDGGAFQFAATIRAIRAEIPAARVEVLIPDFMGNGDALRSVLDAGPDVLNHNMETVRRLYPRVRPAGRYVRSLELLQRVTRMTPKIPAKSGIMLGVGETVEEVDELLRDLKAHGCSMVTLGQYLPPSGSHLPLERYAPPEEFAHYREYGLKLGFRQVASGPLVRSSYHAEEQAGETTPVP</sequence>
<reference evidence="12 13" key="1">
    <citation type="journal article" date="2019" name="Nat. Microbiol.">
        <title>Mediterranean grassland soil C-N compound turnover is dependent on rainfall and depth, and is mediated by genomically divergent microorganisms.</title>
        <authorList>
            <person name="Diamond S."/>
            <person name="Andeer P.F."/>
            <person name="Li Z."/>
            <person name="Crits-Christoph A."/>
            <person name="Burstein D."/>
            <person name="Anantharaman K."/>
            <person name="Lane K.R."/>
            <person name="Thomas B.C."/>
            <person name="Pan C."/>
            <person name="Northen T.R."/>
            <person name="Banfield J.F."/>
        </authorList>
    </citation>
    <scope>NUCLEOTIDE SEQUENCE [LARGE SCALE GENOMIC DNA]</scope>
    <source>
        <strain evidence="12">WS_4</strain>
    </source>
</reference>
<dbReference type="SFLD" id="SFLDF00271">
    <property type="entry name" value="lipoyl_synthase"/>
    <property type="match status" value="1"/>
</dbReference>
<proteinExistence type="inferred from homology"/>
<evidence type="ECO:0000256" key="5">
    <source>
        <dbReference type="ARBA" id="ARBA00022723"/>
    </source>
</evidence>
<dbReference type="InterPro" id="IPR013785">
    <property type="entry name" value="Aldolase_TIM"/>
</dbReference>
<dbReference type="InterPro" id="IPR031691">
    <property type="entry name" value="LIAS_N"/>
</dbReference>
<dbReference type="SUPFAM" id="SSF102114">
    <property type="entry name" value="Radical SAM enzymes"/>
    <property type="match status" value="1"/>
</dbReference>
<feature type="binding site" evidence="9">
    <location>
        <position position="118"/>
    </location>
    <ligand>
        <name>[4Fe-4S] cluster</name>
        <dbReference type="ChEBI" id="CHEBI:49883"/>
        <label>2</label>
        <note>4Fe-4S-S-AdoMet</note>
    </ligand>
</feature>
<comment type="similarity">
    <text evidence="9">Belongs to the radical SAM superfamily. Lipoyl synthase family.</text>
</comment>
<comment type="subcellular location">
    <subcellularLocation>
        <location evidence="9">Cytoplasm</location>
    </subcellularLocation>
</comment>
<dbReference type="CDD" id="cd01335">
    <property type="entry name" value="Radical_SAM"/>
    <property type="match status" value="1"/>
</dbReference>
<comment type="caution">
    <text evidence="12">The sequence shown here is derived from an EMBL/GenBank/DDBJ whole genome shotgun (WGS) entry which is preliminary data.</text>
</comment>
<evidence type="ECO:0000256" key="10">
    <source>
        <dbReference type="SAM" id="MobiDB-lite"/>
    </source>
</evidence>
<feature type="binding site" evidence="9">
    <location>
        <position position="97"/>
    </location>
    <ligand>
        <name>[4Fe-4S] cluster</name>
        <dbReference type="ChEBI" id="CHEBI:49883"/>
        <label>1</label>
    </ligand>
</feature>
<evidence type="ECO:0000259" key="11">
    <source>
        <dbReference type="PROSITE" id="PS51918"/>
    </source>
</evidence>
<evidence type="ECO:0000256" key="8">
    <source>
        <dbReference type="ARBA" id="ARBA00047326"/>
    </source>
</evidence>
<evidence type="ECO:0000256" key="3">
    <source>
        <dbReference type="ARBA" id="ARBA00022679"/>
    </source>
</evidence>
<keyword evidence="4 9" id="KW-0949">S-adenosyl-L-methionine</keyword>
<dbReference type="InterPro" id="IPR058240">
    <property type="entry name" value="rSAM_sf"/>
</dbReference>
<dbReference type="PANTHER" id="PTHR10949">
    <property type="entry name" value="LIPOYL SYNTHASE"/>
    <property type="match status" value="1"/>
</dbReference>
<feature type="binding site" evidence="9">
    <location>
        <position position="125"/>
    </location>
    <ligand>
        <name>[4Fe-4S] cluster</name>
        <dbReference type="ChEBI" id="CHEBI:49883"/>
        <label>2</label>
        <note>4Fe-4S-S-AdoMet</note>
    </ligand>
</feature>
<feature type="domain" description="Radical SAM core" evidence="11">
    <location>
        <begin position="104"/>
        <end position="320"/>
    </location>
</feature>
<dbReference type="UniPathway" id="UPA00538">
    <property type="reaction ID" value="UER00593"/>
</dbReference>
<dbReference type="PROSITE" id="PS51918">
    <property type="entry name" value="RADICAL_SAM"/>
    <property type="match status" value="1"/>
</dbReference>
<organism evidence="12 13">
    <name type="scientific">Eiseniibacteriota bacterium</name>
    <dbReference type="NCBI Taxonomy" id="2212470"/>
    <lineage>
        <taxon>Bacteria</taxon>
        <taxon>Candidatus Eiseniibacteriota</taxon>
    </lineage>
</organism>
<evidence type="ECO:0000313" key="13">
    <source>
        <dbReference type="Proteomes" id="UP000319829"/>
    </source>
</evidence>
<dbReference type="NCBIfam" id="TIGR00510">
    <property type="entry name" value="lipA"/>
    <property type="match status" value="1"/>
</dbReference>
<feature type="region of interest" description="Disordered" evidence="10">
    <location>
        <begin position="1"/>
        <end position="27"/>
    </location>
</feature>
<evidence type="ECO:0000256" key="6">
    <source>
        <dbReference type="ARBA" id="ARBA00023004"/>
    </source>
</evidence>
<dbReference type="Pfam" id="PF04055">
    <property type="entry name" value="Radical_SAM"/>
    <property type="match status" value="1"/>
</dbReference>
<dbReference type="Proteomes" id="UP000319829">
    <property type="component" value="Unassembled WGS sequence"/>
</dbReference>
<dbReference type="HAMAP" id="MF_00206">
    <property type="entry name" value="Lipoyl_synth"/>
    <property type="match status" value="1"/>
</dbReference>
<comment type="pathway">
    <text evidence="9">Protein modification; protein lipoylation via endogenous pathway; protein N(6)-(lipoyl)lysine from octanoyl-[acyl-carrier-protein]: step 2/2.</text>
</comment>